<dbReference type="SUPFAM" id="SSF52058">
    <property type="entry name" value="L domain-like"/>
    <property type="match status" value="1"/>
</dbReference>
<evidence type="ECO:0000256" key="6">
    <source>
        <dbReference type="ARBA" id="ARBA00022729"/>
    </source>
</evidence>
<keyword evidence="5" id="KW-0812">Transmembrane</keyword>
<proteinExistence type="inferred from homology"/>
<dbReference type="FunFam" id="3.80.10.10:FF:000383">
    <property type="entry name" value="Leucine-rich repeat receptor protein kinase EMS1"/>
    <property type="match status" value="1"/>
</dbReference>
<dbReference type="AlphaFoldDB" id="A0A6A1WFD3"/>
<evidence type="ECO:0000256" key="3">
    <source>
        <dbReference type="ARBA" id="ARBA00022475"/>
    </source>
</evidence>
<evidence type="ECO:0000256" key="1">
    <source>
        <dbReference type="ARBA" id="ARBA00004251"/>
    </source>
</evidence>
<accession>A0A6A1WFD3</accession>
<keyword evidence="8" id="KW-1133">Transmembrane helix</keyword>
<evidence type="ECO:0000259" key="12">
    <source>
        <dbReference type="Pfam" id="PF23598"/>
    </source>
</evidence>
<keyword evidence="14" id="KW-1185">Reference proteome</keyword>
<comment type="similarity">
    <text evidence="2">Belongs to the RLP family.</text>
</comment>
<evidence type="ECO:0000256" key="7">
    <source>
        <dbReference type="ARBA" id="ARBA00022737"/>
    </source>
</evidence>
<dbReference type="Pfam" id="PF23598">
    <property type="entry name" value="LRR_14"/>
    <property type="match status" value="1"/>
</dbReference>
<comment type="subcellular location">
    <subcellularLocation>
        <location evidence="1">Cell membrane</location>
        <topology evidence="1">Single-pass type I membrane protein</topology>
    </subcellularLocation>
</comment>
<evidence type="ECO:0000256" key="9">
    <source>
        <dbReference type="ARBA" id="ARBA00023136"/>
    </source>
</evidence>
<dbReference type="FunFam" id="3.80.10.10:FF:000095">
    <property type="entry name" value="LRR receptor-like serine/threonine-protein kinase GSO1"/>
    <property type="match status" value="1"/>
</dbReference>
<keyword evidence="6" id="KW-0732">Signal</keyword>
<evidence type="ECO:0000313" key="14">
    <source>
        <dbReference type="Proteomes" id="UP000516437"/>
    </source>
</evidence>
<dbReference type="InterPro" id="IPR001611">
    <property type="entry name" value="Leu-rich_rpt"/>
</dbReference>
<evidence type="ECO:0000256" key="4">
    <source>
        <dbReference type="ARBA" id="ARBA00022614"/>
    </source>
</evidence>
<name>A0A6A1WFD3_9ROSI</name>
<dbReference type="SUPFAM" id="SSF52047">
    <property type="entry name" value="RNI-like"/>
    <property type="match status" value="1"/>
</dbReference>
<keyword evidence="9" id="KW-0472">Membrane</keyword>
<dbReference type="Pfam" id="PF00560">
    <property type="entry name" value="LRR_1"/>
    <property type="match status" value="8"/>
</dbReference>
<evidence type="ECO:0000313" key="13">
    <source>
        <dbReference type="EMBL" id="KAB1221570.1"/>
    </source>
</evidence>
<keyword evidence="4" id="KW-0433">Leucine-rich repeat</keyword>
<dbReference type="InterPro" id="IPR003591">
    <property type="entry name" value="Leu-rich_rpt_typical-subtyp"/>
</dbReference>
<evidence type="ECO:0000256" key="11">
    <source>
        <dbReference type="ARBA" id="ARBA00023180"/>
    </source>
</evidence>
<dbReference type="EMBL" id="RXIC02000020">
    <property type="protein sequence ID" value="KAB1221570.1"/>
    <property type="molecule type" value="Genomic_DNA"/>
</dbReference>
<comment type="caution">
    <text evidence="13">The sequence shown here is derived from an EMBL/GenBank/DDBJ whole genome shotgun (WGS) entry which is preliminary data.</text>
</comment>
<dbReference type="InterPro" id="IPR055414">
    <property type="entry name" value="LRR_R13L4/SHOC2-like"/>
</dbReference>
<feature type="domain" description="Disease resistance R13L4/SHOC-2-like LRR" evidence="12">
    <location>
        <begin position="146"/>
        <end position="302"/>
    </location>
</feature>
<organism evidence="13 14">
    <name type="scientific">Morella rubra</name>
    <name type="common">Chinese bayberry</name>
    <dbReference type="NCBI Taxonomy" id="262757"/>
    <lineage>
        <taxon>Eukaryota</taxon>
        <taxon>Viridiplantae</taxon>
        <taxon>Streptophyta</taxon>
        <taxon>Embryophyta</taxon>
        <taxon>Tracheophyta</taxon>
        <taxon>Spermatophyta</taxon>
        <taxon>Magnoliopsida</taxon>
        <taxon>eudicotyledons</taxon>
        <taxon>Gunneridae</taxon>
        <taxon>Pentapetalae</taxon>
        <taxon>rosids</taxon>
        <taxon>fabids</taxon>
        <taxon>Fagales</taxon>
        <taxon>Myricaceae</taxon>
        <taxon>Morella</taxon>
    </lineage>
</organism>
<dbReference type="InterPro" id="IPR032675">
    <property type="entry name" value="LRR_dom_sf"/>
</dbReference>
<evidence type="ECO:0000256" key="5">
    <source>
        <dbReference type="ARBA" id="ARBA00022692"/>
    </source>
</evidence>
<dbReference type="Gene3D" id="3.80.10.10">
    <property type="entry name" value="Ribonuclease Inhibitor"/>
    <property type="match status" value="2"/>
</dbReference>
<keyword evidence="7" id="KW-0677">Repeat</keyword>
<dbReference type="Proteomes" id="UP000516437">
    <property type="component" value="Chromosome 2"/>
</dbReference>
<dbReference type="InterPro" id="IPR046956">
    <property type="entry name" value="RLP23-like"/>
</dbReference>
<gene>
    <name evidence="13" type="ORF">CJ030_MR2G027117</name>
</gene>
<keyword evidence="10 13" id="KW-0675">Receptor</keyword>
<keyword evidence="11" id="KW-0325">Glycoprotein</keyword>
<keyword evidence="3" id="KW-1003">Cell membrane</keyword>
<protein>
    <submittedName>
        <fullName evidence="13">Receptor-like protein 12</fullName>
    </submittedName>
</protein>
<dbReference type="OrthoDB" id="1060944at2759"/>
<evidence type="ECO:0000256" key="10">
    <source>
        <dbReference type="ARBA" id="ARBA00023170"/>
    </source>
</evidence>
<dbReference type="SMART" id="SM00369">
    <property type="entry name" value="LRR_TYP"/>
    <property type="match status" value="5"/>
</dbReference>
<dbReference type="SMART" id="SM00365">
    <property type="entry name" value="LRR_SD22"/>
    <property type="match status" value="5"/>
</dbReference>
<evidence type="ECO:0000256" key="8">
    <source>
        <dbReference type="ARBA" id="ARBA00022989"/>
    </source>
</evidence>
<dbReference type="PRINTS" id="PR00019">
    <property type="entry name" value="LEURICHRPT"/>
</dbReference>
<dbReference type="PANTHER" id="PTHR48063:SF81">
    <property type="entry name" value="LEUCINE-RICH REPEAT-CONTAINING N-TERMINAL PLANT-TYPE DOMAIN-CONTAINING PROTEIN"/>
    <property type="match status" value="1"/>
</dbReference>
<reference evidence="13 14" key="1">
    <citation type="journal article" date="2019" name="Plant Biotechnol. J.">
        <title>The red bayberry genome and genetic basis of sex determination.</title>
        <authorList>
            <person name="Jia H.M."/>
            <person name="Jia H.J."/>
            <person name="Cai Q.L."/>
            <person name="Wang Y."/>
            <person name="Zhao H.B."/>
            <person name="Yang W.F."/>
            <person name="Wang G.Y."/>
            <person name="Li Y.H."/>
            <person name="Zhan D.L."/>
            <person name="Shen Y.T."/>
            <person name="Niu Q.F."/>
            <person name="Chang L."/>
            <person name="Qiu J."/>
            <person name="Zhao L."/>
            <person name="Xie H.B."/>
            <person name="Fu W.Y."/>
            <person name="Jin J."/>
            <person name="Li X.W."/>
            <person name="Jiao Y."/>
            <person name="Zhou C.C."/>
            <person name="Tu T."/>
            <person name="Chai C.Y."/>
            <person name="Gao J.L."/>
            <person name="Fan L.J."/>
            <person name="van de Weg E."/>
            <person name="Wang J.Y."/>
            <person name="Gao Z.S."/>
        </authorList>
    </citation>
    <scope>NUCLEOTIDE SEQUENCE [LARGE SCALE GENOMIC DNA]</scope>
    <source>
        <tissue evidence="13">Leaves</tissue>
    </source>
</reference>
<dbReference type="FunFam" id="3.80.10.10:FF:000111">
    <property type="entry name" value="LRR receptor-like serine/threonine-protein kinase ERECTA"/>
    <property type="match status" value="1"/>
</dbReference>
<dbReference type="PANTHER" id="PTHR48063">
    <property type="entry name" value="LRR RECEPTOR-LIKE KINASE"/>
    <property type="match status" value="1"/>
</dbReference>
<evidence type="ECO:0000256" key="2">
    <source>
        <dbReference type="ARBA" id="ARBA00009592"/>
    </source>
</evidence>
<dbReference type="GO" id="GO:0005886">
    <property type="term" value="C:plasma membrane"/>
    <property type="evidence" value="ECO:0007669"/>
    <property type="project" value="UniProtKB-SubCell"/>
</dbReference>
<sequence length="711" mass="79480">MLADGEEALLSFKQSLLDPSGRLSFGLAKIAVNGLVLAATTGQDKSSCSTSKTHFQWRNLMTKMNLITNMNGEKLSTSRPWGSLTRWSGTFNPLAQIGSIWNNIHGKIPSSFANLCNLQTFSLYFNRISGEINEFVDGLSRCSNSVLESLDLSNNRLLGGKLPYSIGALQKLQSIDLSYCSFRGSIPDTIGNLSFLQQLSLSRNQMSGTIPKSIGKLSMLVEMSLGENFWEGVLTGAHFQYLTRLKYLYLSRSENSTFVLDVQHDWVPPFKLVELQIDKMPIGPSFPAWLQTQNGLQSLSLEDVVISEPIPENIEKLWPNLAYLNLASNSIIGEIPRSVGLLKNLSMLSLRNNCLSGELLAPRWEDLKSLYFLDVANNNISGNLPSSMGYLTSLVYLSLNKNHLEGQLPSWFRNYTKLATLDLGGNNFSGNLPAWIGRSLSSLLRLNLRSNWFVGDLPQDLCLLSELKILDLAQNNLSGVIPHCLGNLSKNNYDRFFSSEEMELVWKGREYLYEDSNIHVVYSLDLSNNNLSGEIPEDITTISSLVNLNLSMNHLTGKIPKGIGNLYHLESLDLSRNILSGFLPQELSNLTFLSHLNLSFNNFSGKIPSGNQLQTLNDPSMYEGNSLLCGPPLSTKCPWEGDDPQTMPTDRVGRRKKDWRKKLRRYHSTSAWYWALLLDFGEFAVHSLLRDHGGKLIIKDLIILKGGWFSS</sequence>